<dbReference type="RefSeq" id="WP_236497807.1">
    <property type="nucleotide sequence ID" value="NZ_CP091244.1"/>
</dbReference>
<dbReference type="Gene3D" id="3.10.450.50">
    <property type="match status" value="1"/>
</dbReference>
<dbReference type="Proteomes" id="UP001054801">
    <property type="component" value="Chromosome"/>
</dbReference>
<dbReference type="Gene3D" id="2.60.120.380">
    <property type="match status" value="1"/>
</dbReference>
<keyword evidence="4" id="KW-1185">Reference proteome</keyword>
<dbReference type="InterPro" id="IPR024289">
    <property type="entry name" value="DUF3828"/>
</dbReference>
<dbReference type="EMBL" id="CP091244">
    <property type="protein sequence ID" value="UJS23614.1"/>
    <property type="molecule type" value="Genomic_DNA"/>
</dbReference>
<gene>
    <name evidence="3" type="ORF">L2Y54_16975</name>
</gene>
<keyword evidence="1" id="KW-0732">Signal</keyword>
<feature type="signal peptide" evidence="1">
    <location>
        <begin position="1"/>
        <end position="22"/>
    </location>
</feature>
<sequence>MKKRISLVVTALCVLLPLAGCATGTVTEKPPGKAIEKAATAVDTVRGFYERYLATFVKDAATPDIAMSKAFQADIKKSEQACKGHNDEPCGWGADADPYLNSQDYDDDFSYASSGIRFKETAPNTVRVDLNVTPSVPNGSKTTIVFKMVQENGQWVADDILYPDGKSLYSTRKALADERASLSKISKAERIQFAKGASSATVTGKLADFDSEQNYVIGVGKGQTMTVEQLDKKSDGSVSIYITDPKGENANDMDLSCHSNAAVKPTIAGDYNIQVIECKKADPWKGKFAFKVTVK</sequence>
<feature type="chain" id="PRO_5045700024" evidence="1">
    <location>
        <begin position="23"/>
        <end position="295"/>
    </location>
</feature>
<evidence type="ECO:0000256" key="1">
    <source>
        <dbReference type="SAM" id="SignalP"/>
    </source>
</evidence>
<evidence type="ECO:0000313" key="3">
    <source>
        <dbReference type="EMBL" id="UJS23614.1"/>
    </source>
</evidence>
<dbReference type="Pfam" id="PF12883">
    <property type="entry name" value="DUF3828"/>
    <property type="match status" value="1"/>
</dbReference>
<reference evidence="3" key="1">
    <citation type="journal article" date="2022" name="Microorganisms">
        <title>Two New Species of Filamentous Sulfur Bacteria of the Genus Thiothrix, Thiothrix winogradskyi sp. nov. and 'Candidatus Thiothrix sulfatifontis' sp. nov.</title>
        <authorList>
            <person name="Ravin N.V."/>
            <person name="Rossetti S."/>
            <person name="Beletsky A.V."/>
            <person name="Kadnikov V.V."/>
            <person name="Rudenko T.S."/>
            <person name="Smolyakov D.D."/>
            <person name="Moskvitina M.I."/>
            <person name="Gureeva M.V."/>
            <person name="Mardanov A.V."/>
            <person name="Grabovich M.Y."/>
        </authorList>
    </citation>
    <scope>NUCLEOTIDE SEQUENCE</scope>
    <source>
        <strain evidence="3">CT3</strain>
    </source>
</reference>
<proteinExistence type="predicted"/>
<evidence type="ECO:0000259" key="2">
    <source>
        <dbReference type="Pfam" id="PF12883"/>
    </source>
</evidence>
<evidence type="ECO:0000313" key="4">
    <source>
        <dbReference type="Proteomes" id="UP001054801"/>
    </source>
</evidence>
<protein>
    <submittedName>
        <fullName evidence="3">YbjP/YqhG family protein</fullName>
    </submittedName>
</protein>
<accession>A0ABY3SWT9</accession>
<feature type="domain" description="DUF3828" evidence="2">
    <location>
        <begin position="44"/>
        <end position="162"/>
    </location>
</feature>
<organism evidence="3 4">
    <name type="scientific">Thiothrix winogradskyi</name>
    <dbReference type="NCBI Taxonomy" id="96472"/>
    <lineage>
        <taxon>Bacteria</taxon>
        <taxon>Pseudomonadati</taxon>
        <taxon>Pseudomonadota</taxon>
        <taxon>Gammaproteobacteria</taxon>
        <taxon>Thiotrichales</taxon>
        <taxon>Thiotrichaceae</taxon>
        <taxon>Thiothrix</taxon>
    </lineage>
</organism>
<name>A0ABY3SWT9_9GAMM</name>